<dbReference type="EMBL" id="JBHUGY010000020">
    <property type="protein sequence ID" value="MFD2053896.1"/>
    <property type="molecule type" value="Genomic_DNA"/>
</dbReference>
<proteinExistence type="predicted"/>
<dbReference type="Proteomes" id="UP001597349">
    <property type="component" value="Unassembled WGS sequence"/>
</dbReference>
<organism evidence="1 2">
    <name type="scientific">Mesorhizobium calcicola</name>
    <dbReference type="NCBI Taxonomy" id="1300310"/>
    <lineage>
        <taxon>Bacteria</taxon>
        <taxon>Pseudomonadati</taxon>
        <taxon>Pseudomonadota</taxon>
        <taxon>Alphaproteobacteria</taxon>
        <taxon>Hyphomicrobiales</taxon>
        <taxon>Phyllobacteriaceae</taxon>
        <taxon>Mesorhizobium</taxon>
    </lineage>
</organism>
<evidence type="ECO:0000313" key="1">
    <source>
        <dbReference type="EMBL" id="MFD2053896.1"/>
    </source>
</evidence>
<name>A0ABW4WCG7_9HYPH</name>
<reference evidence="2" key="1">
    <citation type="journal article" date="2019" name="Int. J. Syst. Evol. Microbiol.">
        <title>The Global Catalogue of Microorganisms (GCM) 10K type strain sequencing project: providing services to taxonomists for standard genome sequencing and annotation.</title>
        <authorList>
            <consortium name="The Broad Institute Genomics Platform"/>
            <consortium name="The Broad Institute Genome Sequencing Center for Infectious Disease"/>
            <person name="Wu L."/>
            <person name="Ma J."/>
        </authorList>
    </citation>
    <scope>NUCLEOTIDE SEQUENCE [LARGE SCALE GENOMIC DNA]</scope>
    <source>
        <strain evidence="2">CGMCC 1.16226</strain>
    </source>
</reference>
<accession>A0ABW4WCG7</accession>
<gene>
    <name evidence="1" type="ORF">ACFSQT_12605</name>
</gene>
<sequence>MISEAGYFLFFESARQPDEQIADLRPVAVKKALEFLKLNIAELAAERDELSAAEADEVDRLARWLRRYFLSQGISLNDIKAPTYRGHGIIGSCKGDFEFANTLVEMKYADRQFRSHDLRQVIVYAALRYFEGKETYEAIILMNPLRGVEFTTNIDEIVYSASGSDAPEFFQKLSYAISSGEISH</sequence>
<comment type="caution">
    <text evidence="1">The sequence shown here is derived from an EMBL/GenBank/DDBJ whole genome shotgun (WGS) entry which is preliminary data.</text>
</comment>
<protein>
    <submittedName>
        <fullName evidence="1">Uncharacterized protein</fullName>
    </submittedName>
</protein>
<keyword evidence="2" id="KW-1185">Reference proteome</keyword>
<evidence type="ECO:0000313" key="2">
    <source>
        <dbReference type="Proteomes" id="UP001597349"/>
    </source>
</evidence>
<dbReference type="RefSeq" id="WP_379018961.1">
    <property type="nucleotide sequence ID" value="NZ_JBHUGY010000020.1"/>
</dbReference>